<dbReference type="HOGENOM" id="CLU_109192_1_3_1"/>
<feature type="chain" id="PRO_5004581509" description="MD-2-related lipid-recognition domain-containing protein" evidence="4">
    <location>
        <begin position="18"/>
        <end position="144"/>
    </location>
</feature>
<evidence type="ECO:0000313" key="6">
    <source>
        <dbReference type="EnsemblMetazoa" id="tetur14g02090.1"/>
    </source>
</evidence>
<sequence>MIRTIAILALFVACTQARNISFTNCSPTGKINWVTVDPCDAEPCTFQPGELVTVEGELVSETGSAGPTLIVEVKVVGVWVTYPGLDSDACKYLTCPLKANVVTPFKISLTTLAWLPPMSTEIRFQLKGSDGSQYNCAQADIKIA</sequence>
<keyword evidence="7" id="KW-1185">Reference proteome</keyword>
<dbReference type="AlphaFoldDB" id="T1KLD8"/>
<dbReference type="SMART" id="SM00737">
    <property type="entry name" value="ML"/>
    <property type="match status" value="1"/>
</dbReference>
<comment type="similarity">
    <text evidence="2">Belongs to the NPC2 family.</text>
</comment>
<dbReference type="Pfam" id="PF02221">
    <property type="entry name" value="E1_DerP2_DerF2"/>
    <property type="match status" value="1"/>
</dbReference>
<evidence type="ECO:0000256" key="3">
    <source>
        <dbReference type="ARBA" id="ARBA00022525"/>
    </source>
</evidence>
<dbReference type="Gene3D" id="2.60.40.770">
    <property type="match status" value="1"/>
</dbReference>
<dbReference type="InterPro" id="IPR014756">
    <property type="entry name" value="Ig_E-set"/>
</dbReference>
<feature type="domain" description="MD-2-related lipid-recognition" evidence="5">
    <location>
        <begin position="22"/>
        <end position="141"/>
    </location>
</feature>
<dbReference type="SUPFAM" id="SSF81296">
    <property type="entry name" value="E set domains"/>
    <property type="match status" value="1"/>
</dbReference>
<dbReference type="OMA" id="DCANHEI"/>
<proteinExistence type="inferred from homology"/>
<reference evidence="7" key="1">
    <citation type="submission" date="2011-08" db="EMBL/GenBank/DDBJ databases">
        <authorList>
            <person name="Rombauts S."/>
        </authorList>
    </citation>
    <scope>NUCLEOTIDE SEQUENCE</scope>
    <source>
        <strain evidence="7">London</strain>
    </source>
</reference>
<gene>
    <name evidence="6" type="primary">107365140</name>
</gene>
<feature type="signal peptide" evidence="4">
    <location>
        <begin position="1"/>
        <end position="17"/>
    </location>
</feature>
<name>T1KLD8_TETUR</name>
<evidence type="ECO:0000313" key="7">
    <source>
        <dbReference type="Proteomes" id="UP000015104"/>
    </source>
</evidence>
<comment type="subcellular location">
    <subcellularLocation>
        <location evidence="1">Secreted</location>
    </subcellularLocation>
</comment>
<dbReference type="FunFam" id="2.60.40.770:FF:000001">
    <property type="entry name" value="NPC intracellular cholesterol transporter 2"/>
    <property type="match status" value="1"/>
</dbReference>
<protein>
    <recommendedName>
        <fullName evidence="5">MD-2-related lipid-recognition domain-containing protein</fullName>
    </recommendedName>
</protein>
<dbReference type="OrthoDB" id="6491179at2759"/>
<dbReference type="InterPro" id="IPR039670">
    <property type="entry name" value="NPC2-like"/>
</dbReference>
<dbReference type="PANTHER" id="PTHR11306:SF68">
    <property type="entry name" value="NPC INTRACELLULAR CHOLESTEROL TRANSPORTER 2"/>
    <property type="match status" value="1"/>
</dbReference>
<keyword evidence="4" id="KW-0732">Signal</keyword>
<dbReference type="PANTHER" id="PTHR11306">
    <property type="entry name" value="NIEMANN PICK TYPE C2 PROTEIN NPC2-RELATED"/>
    <property type="match status" value="1"/>
</dbReference>
<evidence type="ECO:0000256" key="2">
    <source>
        <dbReference type="ARBA" id="ARBA00006370"/>
    </source>
</evidence>
<dbReference type="GO" id="GO:0032934">
    <property type="term" value="F:sterol binding"/>
    <property type="evidence" value="ECO:0007669"/>
    <property type="project" value="InterPro"/>
</dbReference>
<dbReference type="EMBL" id="CAEY01000211">
    <property type="status" value="NOT_ANNOTATED_CDS"/>
    <property type="molecule type" value="Genomic_DNA"/>
</dbReference>
<keyword evidence="3" id="KW-0964">Secreted</keyword>
<dbReference type="GO" id="GO:0015918">
    <property type="term" value="P:sterol transport"/>
    <property type="evidence" value="ECO:0007669"/>
    <property type="project" value="InterPro"/>
</dbReference>
<evidence type="ECO:0000259" key="5">
    <source>
        <dbReference type="SMART" id="SM00737"/>
    </source>
</evidence>
<reference evidence="6" key="2">
    <citation type="submission" date="2015-06" db="UniProtKB">
        <authorList>
            <consortium name="EnsemblMetazoa"/>
        </authorList>
    </citation>
    <scope>IDENTIFICATION</scope>
</reference>
<dbReference type="EnsemblMetazoa" id="tetur14g02090.1">
    <property type="protein sequence ID" value="tetur14g02090.1"/>
    <property type="gene ID" value="tetur14g02090"/>
</dbReference>
<organism evidence="6 7">
    <name type="scientific">Tetranychus urticae</name>
    <name type="common">Two-spotted spider mite</name>
    <dbReference type="NCBI Taxonomy" id="32264"/>
    <lineage>
        <taxon>Eukaryota</taxon>
        <taxon>Metazoa</taxon>
        <taxon>Ecdysozoa</taxon>
        <taxon>Arthropoda</taxon>
        <taxon>Chelicerata</taxon>
        <taxon>Arachnida</taxon>
        <taxon>Acari</taxon>
        <taxon>Acariformes</taxon>
        <taxon>Trombidiformes</taxon>
        <taxon>Prostigmata</taxon>
        <taxon>Eleutherengona</taxon>
        <taxon>Raphignathae</taxon>
        <taxon>Tetranychoidea</taxon>
        <taxon>Tetranychidae</taxon>
        <taxon>Tetranychus</taxon>
    </lineage>
</organism>
<evidence type="ECO:0000256" key="4">
    <source>
        <dbReference type="SAM" id="SignalP"/>
    </source>
</evidence>
<accession>T1KLD8</accession>
<dbReference type="KEGG" id="tut:107365140"/>
<dbReference type="Proteomes" id="UP000015104">
    <property type="component" value="Unassembled WGS sequence"/>
</dbReference>
<evidence type="ECO:0000256" key="1">
    <source>
        <dbReference type="ARBA" id="ARBA00004613"/>
    </source>
</evidence>
<dbReference type="eggNOG" id="ENOG502SB65">
    <property type="taxonomic scope" value="Eukaryota"/>
</dbReference>
<dbReference type="InterPro" id="IPR003172">
    <property type="entry name" value="ML_dom"/>
</dbReference>
<dbReference type="GO" id="GO:0005576">
    <property type="term" value="C:extracellular region"/>
    <property type="evidence" value="ECO:0007669"/>
    <property type="project" value="UniProtKB-SubCell"/>
</dbReference>